<feature type="region of interest" description="Disordered" evidence="4">
    <location>
        <begin position="263"/>
        <end position="284"/>
    </location>
</feature>
<evidence type="ECO:0000256" key="3">
    <source>
        <dbReference type="PROSITE-ProRule" id="PRU00267"/>
    </source>
</evidence>
<feature type="compositionally biased region" description="Basic residues" evidence="4">
    <location>
        <begin position="1"/>
        <end position="14"/>
    </location>
</feature>
<dbReference type="PROSITE" id="PS50118">
    <property type="entry name" value="HMG_BOX_2"/>
    <property type="match status" value="1"/>
</dbReference>
<organism evidence="6 7">
    <name type="scientific">Dichomitus squalens</name>
    <dbReference type="NCBI Taxonomy" id="114155"/>
    <lineage>
        <taxon>Eukaryota</taxon>
        <taxon>Fungi</taxon>
        <taxon>Dikarya</taxon>
        <taxon>Basidiomycota</taxon>
        <taxon>Agaricomycotina</taxon>
        <taxon>Agaricomycetes</taxon>
        <taxon>Polyporales</taxon>
        <taxon>Polyporaceae</taxon>
        <taxon>Dichomitus</taxon>
    </lineage>
</organism>
<feature type="compositionally biased region" description="Basic residues" evidence="4">
    <location>
        <begin position="231"/>
        <end position="240"/>
    </location>
</feature>
<dbReference type="EMBL" id="ML145120">
    <property type="protein sequence ID" value="TBU58818.1"/>
    <property type="molecule type" value="Genomic_DNA"/>
</dbReference>
<dbReference type="CDD" id="cd01389">
    <property type="entry name" value="HMG-box_ROX1-like"/>
    <property type="match status" value="1"/>
</dbReference>
<protein>
    <recommendedName>
        <fullName evidence="5">HMG box domain-containing protein</fullName>
    </recommendedName>
</protein>
<dbReference type="InterPro" id="IPR051356">
    <property type="entry name" value="SOX/SOX-like_TF"/>
</dbReference>
<dbReference type="GO" id="GO:0005634">
    <property type="term" value="C:nucleus"/>
    <property type="evidence" value="ECO:0007669"/>
    <property type="project" value="UniProtKB-UniRule"/>
</dbReference>
<feature type="DNA-binding region" description="HMG box" evidence="3">
    <location>
        <begin position="94"/>
        <end position="163"/>
    </location>
</feature>
<evidence type="ECO:0000313" key="6">
    <source>
        <dbReference type="EMBL" id="TBU58818.1"/>
    </source>
</evidence>
<dbReference type="Proteomes" id="UP000292082">
    <property type="component" value="Unassembled WGS sequence"/>
</dbReference>
<dbReference type="GO" id="GO:0000978">
    <property type="term" value="F:RNA polymerase II cis-regulatory region sequence-specific DNA binding"/>
    <property type="evidence" value="ECO:0007669"/>
    <property type="project" value="TreeGrafter"/>
</dbReference>
<feature type="region of interest" description="Disordered" evidence="4">
    <location>
        <begin position="311"/>
        <end position="332"/>
    </location>
</feature>
<evidence type="ECO:0000313" key="7">
    <source>
        <dbReference type="Proteomes" id="UP000292082"/>
    </source>
</evidence>
<dbReference type="InterPro" id="IPR009071">
    <property type="entry name" value="HMG_box_dom"/>
</dbReference>
<feature type="region of interest" description="Disordered" evidence="4">
    <location>
        <begin position="211"/>
        <end position="251"/>
    </location>
</feature>
<dbReference type="PANTHER" id="PTHR45789:SF2">
    <property type="entry name" value="FI18025P1"/>
    <property type="match status" value="1"/>
</dbReference>
<dbReference type="InterPro" id="IPR036910">
    <property type="entry name" value="HMG_box_dom_sf"/>
</dbReference>
<evidence type="ECO:0000256" key="2">
    <source>
        <dbReference type="ARBA" id="ARBA00023242"/>
    </source>
</evidence>
<reference evidence="6 7" key="1">
    <citation type="submission" date="2019-01" db="EMBL/GenBank/DDBJ databases">
        <title>Draft genome sequences of three monokaryotic isolates of the white-rot basidiomycete fungus Dichomitus squalens.</title>
        <authorList>
            <consortium name="DOE Joint Genome Institute"/>
            <person name="Lopez S.C."/>
            <person name="Andreopoulos B."/>
            <person name="Pangilinan J."/>
            <person name="Lipzen A."/>
            <person name="Riley R."/>
            <person name="Ahrendt S."/>
            <person name="Ng V."/>
            <person name="Barry K."/>
            <person name="Daum C."/>
            <person name="Grigoriev I.V."/>
            <person name="Hilden K.S."/>
            <person name="Makela M.R."/>
            <person name="de Vries R.P."/>
        </authorList>
    </citation>
    <scope>NUCLEOTIDE SEQUENCE [LARGE SCALE GENOMIC DNA]</scope>
    <source>
        <strain evidence="6 7">CBS 464.89</strain>
    </source>
</reference>
<dbReference type="PANTHER" id="PTHR45789">
    <property type="entry name" value="FI18025P1"/>
    <property type="match status" value="1"/>
</dbReference>
<evidence type="ECO:0000256" key="4">
    <source>
        <dbReference type="SAM" id="MobiDB-lite"/>
    </source>
</evidence>
<dbReference type="Pfam" id="PF00505">
    <property type="entry name" value="HMG_box"/>
    <property type="match status" value="1"/>
</dbReference>
<gene>
    <name evidence="6" type="ORF">BD310DRAFT_977024</name>
</gene>
<evidence type="ECO:0000259" key="5">
    <source>
        <dbReference type="PROSITE" id="PS50118"/>
    </source>
</evidence>
<keyword evidence="1 3" id="KW-0238">DNA-binding</keyword>
<proteinExistence type="predicted"/>
<evidence type="ECO:0000256" key="1">
    <source>
        <dbReference type="ARBA" id="ARBA00023125"/>
    </source>
</evidence>
<feature type="region of interest" description="Disordered" evidence="4">
    <location>
        <begin position="1"/>
        <end position="97"/>
    </location>
</feature>
<dbReference type="SUPFAM" id="SSF47095">
    <property type="entry name" value="HMG-box"/>
    <property type="match status" value="1"/>
</dbReference>
<dbReference type="Gene3D" id="1.10.30.10">
    <property type="entry name" value="High mobility group box domain"/>
    <property type="match status" value="1"/>
</dbReference>
<feature type="compositionally biased region" description="Basic residues" evidence="4">
    <location>
        <begin position="82"/>
        <end position="93"/>
    </location>
</feature>
<keyword evidence="2 3" id="KW-0539">Nucleus</keyword>
<dbReference type="GO" id="GO:0000981">
    <property type="term" value="F:DNA-binding transcription factor activity, RNA polymerase II-specific"/>
    <property type="evidence" value="ECO:0007669"/>
    <property type="project" value="TreeGrafter"/>
</dbReference>
<dbReference type="SMART" id="SM00398">
    <property type="entry name" value="HMG"/>
    <property type="match status" value="1"/>
</dbReference>
<keyword evidence="7" id="KW-1185">Reference proteome</keyword>
<dbReference type="AlphaFoldDB" id="A0A4V2K868"/>
<feature type="domain" description="HMG box" evidence="5">
    <location>
        <begin position="94"/>
        <end position="163"/>
    </location>
</feature>
<accession>A0A4V2K868</accession>
<feature type="compositionally biased region" description="Low complexity" evidence="4">
    <location>
        <begin position="69"/>
        <end position="81"/>
    </location>
</feature>
<sequence>MPAFRNIRRSRRISKQPPRDPNLDEYDAYDLQLMYPDTDAASSSPPTLDAPLPLQDESGEPEIDPRSPPSSSSVHSVPHLPRSSHSRKKKPGHIPRPPNAFLIFRSELWNKEKIKSSVERDHRQISRIAGKYWQELSDAERAPYHVKAEEAKRLHALTYPDYKYSPVYRKDRATKRKTKSEDFEKVLRCERVALLMRRGFEGDGLVRELQRDSTEDGYTSDAASEYAETRRPRKARKSATKRLSSAQRPRHPRTIHTVVKEELMQDEGSSEASVEPTGSLVDDVPIHDRSHSATPVGEISPAFAPLSSSYDVVPKEEPSTPNISKRSLSPPCTHDNGEQAFVLQDEIPEIRLGSPAFSPKVEFTDPFAKVSCSPHSEDVALFSCDPFTPLLAPSSPSSDFMGVAGDDPLDGSEVFANGFDFSLFDVKGDLSHPGVEGPKPAYNVVPSPADHPYSPLYFEYLADQSSGEVDYTEYSAWRVWFPYWKLPLSSYRILIL</sequence>
<name>A0A4V2K868_9APHY</name>